<evidence type="ECO:0000313" key="3">
    <source>
        <dbReference type="EMBL" id="RVW59004.1"/>
    </source>
</evidence>
<accession>A0A438FG82</accession>
<name>A0A438FG82_VITVI</name>
<organism evidence="3 4">
    <name type="scientific">Vitis vinifera</name>
    <name type="common">Grape</name>
    <dbReference type="NCBI Taxonomy" id="29760"/>
    <lineage>
        <taxon>Eukaryota</taxon>
        <taxon>Viridiplantae</taxon>
        <taxon>Streptophyta</taxon>
        <taxon>Embryophyta</taxon>
        <taxon>Tracheophyta</taxon>
        <taxon>Spermatophyta</taxon>
        <taxon>Magnoliopsida</taxon>
        <taxon>eudicotyledons</taxon>
        <taxon>Gunneridae</taxon>
        <taxon>Pentapetalae</taxon>
        <taxon>rosids</taxon>
        <taxon>Vitales</taxon>
        <taxon>Vitaceae</taxon>
        <taxon>Viteae</taxon>
        <taxon>Vitis</taxon>
    </lineage>
</organism>
<dbReference type="Proteomes" id="UP000288805">
    <property type="component" value="Unassembled WGS sequence"/>
</dbReference>
<sequence>MASKQLNIAIAVFAIVQAAKSPVINSHTFSLQIHGGAAQCLQSEWKWYICGVNDHVPTTDKSLPSLCWKEWASPAPAPSPSTTTAPAPSSAYGISVSGH</sequence>
<proteinExistence type="predicted"/>
<evidence type="ECO:0000313" key="4">
    <source>
        <dbReference type="Proteomes" id="UP000288805"/>
    </source>
</evidence>
<reference evidence="3 4" key="1">
    <citation type="journal article" date="2018" name="PLoS Genet.">
        <title>Population sequencing reveals clonal diversity and ancestral inbreeding in the grapevine cultivar Chardonnay.</title>
        <authorList>
            <person name="Roach M.J."/>
            <person name="Johnson D.L."/>
            <person name="Bohlmann J."/>
            <person name="van Vuuren H.J."/>
            <person name="Jones S.J."/>
            <person name="Pretorius I.S."/>
            <person name="Schmidt S.A."/>
            <person name="Borneman A.R."/>
        </authorList>
    </citation>
    <scope>NUCLEOTIDE SEQUENCE [LARGE SCALE GENOMIC DNA]</scope>
    <source>
        <strain evidence="4">cv. Chardonnay</strain>
        <tissue evidence="3">Leaf</tissue>
    </source>
</reference>
<comment type="caution">
    <text evidence="3">The sequence shown here is derived from an EMBL/GenBank/DDBJ whole genome shotgun (WGS) entry which is preliminary data.</text>
</comment>
<evidence type="ECO:0000256" key="1">
    <source>
        <dbReference type="SAM" id="MobiDB-lite"/>
    </source>
</evidence>
<evidence type="ECO:0000256" key="2">
    <source>
        <dbReference type="SAM" id="SignalP"/>
    </source>
</evidence>
<feature type="chain" id="PRO_5019032260" evidence="2">
    <location>
        <begin position="19"/>
        <end position="99"/>
    </location>
</feature>
<dbReference type="EMBL" id="QGNW01000913">
    <property type="protein sequence ID" value="RVW59004.1"/>
    <property type="molecule type" value="Genomic_DNA"/>
</dbReference>
<protein>
    <submittedName>
        <fullName evidence="3">Uncharacterized protein</fullName>
    </submittedName>
</protein>
<dbReference type="AlphaFoldDB" id="A0A438FG82"/>
<feature type="region of interest" description="Disordered" evidence="1">
    <location>
        <begin position="73"/>
        <end position="99"/>
    </location>
</feature>
<feature type="signal peptide" evidence="2">
    <location>
        <begin position="1"/>
        <end position="18"/>
    </location>
</feature>
<feature type="compositionally biased region" description="Low complexity" evidence="1">
    <location>
        <begin position="80"/>
        <end position="91"/>
    </location>
</feature>
<gene>
    <name evidence="3" type="ORF">CK203_106022</name>
</gene>
<keyword evidence="2" id="KW-0732">Signal</keyword>